<keyword evidence="4" id="KW-1185">Reference proteome</keyword>
<proteinExistence type="predicted"/>
<feature type="region of interest" description="Disordered" evidence="1">
    <location>
        <begin position="66"/>
        <end position="86"/>
    </location>
</feature>
<name>A0A2A3MC51_9PSED</name>
<sequence>MAKYQARTWTDGEVDQVRRRYPNERAKDIAADLGRPLQHVYSLASRLGLSKSEAFKASDLSGRLNGTQGEAGRFAPGRKPWNHGKKGMTVGGRAKETQFKPGHKPHTWQPVGAERVTQDGYLERKVTDTGCTRRDYQAVHRLVWIEHHGEIPAGHVVVFKDALPKHENITIDRLELITRAELASRNTIHRYPPDVKQVIRLQRKLERKVKDLADEE</sequence>
<dbReference type="InterPro" id="IPR003615">
    <property type="entry name" value="HNH_nuc"/>
</dbReference>
<keyword evidence="3" id="KW-0378">Hydrolase</keyword>
<evidence type="ECO:0000313" key="4">
    <source>
        <dbReference type="Proteomes" id="UP000242313"/>
    </source>
</evidence>
<evidence type="ECO:0000313" key="3">
    <source>
        <dbReference type="EMBL" id="PBK02388.1"/>
    </source>
</evidence>
<gene>
    <name evidence="3" type="ORF">CNQ84_20140</name>
</gene>
<dbReference type="RefSeq" id="WP_096006532.1">
    <property type="nucleotide sequence ID" value="NZ_NTMR01000053.1"/>
</dbReference>
<comment type="caution">
    <text evidence="3">The sequence shown here is derived from an EMBL/GenBank/DDBJ whole genome shotgun (WGS) entry which is preliminary data.</text>
</comment>
<feature type="domain" description="HNH nuclease" evidence="2">
    <location>
        <begin position="138"/>
        <end position="182"/>
    </location>
</feature>
<dbReference type="Pfam" id="PF13392">
    <property type="entry name" value="HNH_3"/>
    <property type="match status" value="1"/>
</dbReference>
<dbReference type="Proteomes" id="UP000242313">
    <property type="component" value="Unassembled WGS sequence"/>
</dbReference>
<evidence type="ECO:0000259" key="2">
    <source>
        <dbReference type="Pfam" id="PF13392"/>
    </source>
</evidence>
<dbReference type="AlphaFoldDB" id="A0A2A3MC51"/>
<keyword evidence="3" id="KW-0540">Nuclease</keyword>
<evidence type="ECO:0000256" key="1">
    <source>
        <dbReference type="SAM" id="MobiDB-lite"/>
    </source>
</evidence>
<dbReference type="GO" id="GO:0004519">
    <property type="term" value="F:endonuclease activity"/>
    <property type="evidence" value="ECO:0007669"/>
    <property type="project" value="UniProtKB-KW"/>
</dbReference>
<accession>A0A2A3MC51</accession>
<reference evidence="3 4" key="1">
    <citation type="submission" date="2017-09" db="EMBL/GenBank/DDBJ databases">
        <title>Pseudomonas abyssi sp. nov. isolated from Abyssopelagic Water.</title>
        <authorList>
            <person name="Wei Y."/>
        </authorList>
    </citation>
    <scope>NUCLEOTIDE SEQUENCE [LARGE SCALE GENOMIC DNA]</scope>
    <source>
        <strain evidence="3 4">MT5</strain>
    </source>
</reference>
<organism evidence="3 4">
    <name type="scientific">Pseudomonas abyssi</name>
    <dbReference type="NCBI Taxonomy" id="170540"/>
    <lineage>
        <taxon>Bacteria</taxon>
        <taxon>Pseudomonadati</taxon>
        <taxon>Pseudomonadota</taxon>
        <taxon>Gammaproteobacteria</taxon>
        <taxon>Pseudomonadales</taxon>
        <taxon>Pseudomonadaceae</taxon>
        <taxon>Pseudomonas</taxon>
    </lineage>
</organism>
<keyword evidence="3" id="KW-0255">Endonuclease</keyword>
<dbReference type="InterPro" id="IPR044925">
    <property type="entry name" value="His-Me_finger_sf"/>
</dbReference>
<dbReference type="SUPFAM" id="SSF54060">
    <property type="entry name" value="His-Me finger endonucleases"/>
    <property type="match status" value="1"/>
</dbReference>
<dbReference type="Gene3D" id="3.90.75.20">
    <property type="match status" value="1"/>
</dbReference>
<dbReference type="EMBL" id="NTMR01000053">
    <property type="protein sequence ID" value="PBK02388.1"/>
    <property type="molecule type" value="Genomic_DNA"/>
</dbReference>
<protein>
    <submittedName>
        <fullName evidence="3">HNH endonuclease</fullName>
    </submittedName>
</protein>